<feature type="compositionally biased region" description="Basic and acidic residues" evidence="1">
    <location>
        <begin position="31"/>
        <end position="47"/>
    </location>
</feature>
<organism evidence="3 4">
    <name type="scientific">Heliocybe sulcata</name>
    <dbReference type="NCBI Taxonomy" id="5364"/>
    <lineage>
        <taxon>Eukaryota</taxon>
        <taxon>Fungi</taxon>
        <taxon>Dikarya</taxon>
        <taxon>Basidiomycota</taxon>
        <taxon>Agaricomycotina</taxon>
        <taxon>Agaricomycetes</taxon>
        <taxon>Gloeophyllales</taxon>
        <taxon>Gloeophyllaceae</taxon>
        <taxon>Heliocybe</taxon>
    </lineage>
</organism>
<keyword evidence="4" id="KW-1185">Reference proteome</keyword>
<dbReference type="Proteomes" id="UP000305948">
    <property type="component" value="Unassembled WGS sequence"/>
</dbReference>
<proteinExistence type="predicted"/>
<feature type="region of interest" description="Disordered" evidence="1">
    <location>
        <begin position="28"/>
        <end position="47"/>
    </location>
</feature>
<dbReference type="PANTHER" id="PTHR45090">
    <property type="entry name" value="CHAPERONE PROTEIN DNAJ 20 CHLOROPLASTIC"/>
    <property type="match status" value="1"/>
</dbReference>
<dbReference type="Pfam" id="PF00226">
    <property type="entry name" value="DnaJ"/>
    <property type="match status" value="1"/>
</dbReference>
<dbReference type="InterPro" id="IPR001623">
    <property type="entry name" value="DnaJ_domain"/>
</dbReference>
<dbReference type="SUPFAM" id="SSF46565">
    <property type="entry name" value="Chaperone J-domain"/>
    <property type="match status" value="1"/>
</dbReference>
<feature type="compositionally biased region" description="Basic and acidic residues" evidence="1">
    <location>
        <begin position="136"/>
        <end position="152"/>
    </location>
</feature>
<dbReference type="InterPro" id="IPR036869">
    <property type="entry name" value="J_dom_sf"/>
</dbReference>
<dbReference type="InterPro" id="IPR053232">
    <property type="entry name" value="DnaJ_C/III_chloroplastic"/>
</dbReference>
<dbReference type="AlphaFoldDB" id="A0A5C3N255"/>
<dbReference type="OrthoDB" id="442087at2759"/>
<evidence type="ECO:0000313" key="3">
    <source>
        <dbReference type="EMBL" id="TFK51724.1"/>
    </source>
</evidence>
<dbReference type="InterPro" id="IPR018253">
    <property type="entry name" value="DnaJ_domain_CS"/>
</dbReference>
<dbReference type="CDD" id="cd06257">
    <property type="entry name" value="DnaJ"/>
    <property type="match status" value="1"/>
</dbReference>
<sequence length="158" mass="18180">MAMTFYDLLGIPKSATQDEVRLGFKKKALRTHPDKLSPDATPAERKAGETKFRNLHEAFETLSDPAKRRAYDLRLEAAARFLRTGREREFDATYAAAERLKKSAENLNAALEKMNKAKDELNMTVDNMLKSLREANPEWEARRQEALRRRESYSTQTS</sequence>
<gene>
    <name evidence="3" type="ORF">OE88DRAFT_1644388</name>
</gene>
<evidence type="ECO:0000259" key="2">
    <source>
        <dbReference type="PROSITE" id="PS50076"/>
    </source>
</evidence>
<accession>A0A5C3N255</accession>
<feature type="domain" description="J" evidence="2">
    <location>
        <begin position="4"/>
        <end position="75"/>
    </location>
</feature>
<dbReference type="PANTHER" id="PTHR45090:SF4">
    <property type="entry name" value="J DOMAIN-CONTAINING PROTEIN"/>
    <property type="match status" value="1"/>
</dbReference>
<dbReference type="Gene3D" id="1.10.287.110">
    <property type="entry name" value="DnaJ domain"/>
    <property type="match status" value="1"/>
</dbReference>
<dbReference type="EMBL" id="ML213510">
    <property type="protein sequence ID" value="TFK51724.1"/>
    <property type="molecule type" value="Genomic_DNA"/>
</dbReference>
<protein>
    <submittedName>
        <fullName evidence="3">DnaJ-domain-containing protein</fullName>
    </submittedName>
</protein>
<feature type="region of interest" description="Disordered" evidence="1">
    <location>
        <begin position="136"/>
        <end position="158"/>
    </location>
</feature>
<dbReference type="STRING" id="5364.A0A5C3N255"/>
<evidence type="ECO:0000256" key="1">
    <source>
        <dbReference type="SAM" id="MobiDB-lite"/>
    </source>
</evidence>
<dbReference type="SMART" id="SM00271">
    <property type="entry name" value="DnaJ"/>
    <property type="match status" value="1"/>
</dbReference>
<dbReference type="PROSITE" id="PS00636">
    <property type="entry name" value="DNAJ_1"/>
    <property type="match status" value="1"/>
</dbReference>
<name>A0A5C3N255_9AGAM</name>
<dbReference type="PROSITE" id="PS50076">
    <property type="entry name" value="DNAJ_2"/>
    <property type="match status" value="1"/>
</dbReference>
<reference evidence="3 4" key="1">
    <citation type="journal article" date="2019" name="Nat. Ecol. Evol.">
        <title>Megaphylogeny resolves global patterns of mushroom evolution.</title>
        <authorList>
            <person name="Varga T."/>
            <person name="Krizsan K."/>
            <person name="Foldi C."/>
            <person name="Dima B."/>
            <person name="Sanchez-Garcia M."/>
            <person name="Sanchez-Ramirez S."/>
            <person name="Szollosi G.J."/>
            <person name="Szarkandi J.G."/>
            <person name="Papp V."/>
            <person name="Albert L."/>
            <person name="Andreopoulos W."/>
            <person name="Angelini C."/>
            <person name="Antonin V."/>
            <person name="Barry K.W."/>
            <person name="Bougher N.L."/>
            <person name="Buchanan P."/>
            <person name="Buyck B."/>
            <person name="Bense V."/>
            <person name="Catcheside P."/>
            <person name="Chovatia M."/>
            <person name="Cooper J."/>
            <person name="Damon W."/>
            <person name="Desjardin D."/>
            <person name="Finy P."/>
            <person name="Geml J."/>
            <person name="Haridas S."/>
            <person name="Hughes K."/>
            <person name="Justo A."/>
            <person name="Karasinski D."/>
            <person name="Kautmanova I."/>
            <person name="Kiss B."/>
            <person name="Kocsube S."/>
            <person name="Kotiranta H."/>
            <person name="LaButti K.M."/>
            <person name="Lechner B.E."/>
            <person name="Liimatainen K."/>
            <person name="Lipzen A."/>
            <person name="Lukacs Z."/>
            <person name="Mihaltcheva S."/>
            <person name="Morgado L.N."/>
            <person name="Niskanen T."/>
            <person name="Noordeloos M.E."/>
            <person name="Ohm R.A."/>
            <person name="Ortiz-Santana B."/>
            <person name="Ovrebo C."/>
            <person name="Racz N."/>
            <person name="Riley R."/>
            <person name="Savchenko A."/>
            <person name="Shiryaev A."/>
            <person name="Soop K."/>
            <person name="Spirin V."/>
            <person name="Szebenyi C."/>
            <person name="Tomsovsky M."/>
            <person name="Tulloss R.E."/>
            <person name="Uehling J."/>
            <person name="Grigoriev I.V."/>
            <person name="Vagvolgyi C."/>
            <person name="Papp T."/>
            <person name="Martin F.M."/>
            <person name="Miettinen O."/>
            <person name="Hibbett D.S."/>
            <person name="Nagy L.G."/>
        </authorList>
    </citation>
    <scope>NUCLEOTIDE SEQUENCE [LARGE SCALE GENOMIC DNA]</scope>
    <source>
        <strain evidence="3 4">OMC1185</strain>
    </source>
</reference>
<dbReference type="PRINTS" id="PR00625">
    <property type="entry name" value="JDOMAIN"/>
</dbReference>
<evidence type="ECO:0000313" key="4">
    <source>
        <dbReference type="Proteomes" id="UP000305948"/>
    </source>
</evidence>